<dbReference type="NCBIfam" id="NF037959">
    <property type="entry name" value="MFS_SpdSyn"/>
    <property type="match status" value="1"/>
</dbReference>
<accession>A0A9W6FPV8</accession>
<dbReference type="GO" id="GO:0006596">
    <property type="term" value="P:polyamine biosynthetic process"/>
    <property type="evidence" value="ECO:0007669"/>
    <property type="project" value="UniProtKB-KW"/>
</dbReference>
<dbReference type="AlphaFoldDB" id="A0A9W6FPV8"/>
<keyword evidence="3" id="KW-1185">Reference proteome</keyword>
<dbReference type="PANTHER" id="PTHR43317:SF1">
    <property type="entry name" value="THERMOSPERMINE SYNTHASE ACAULIS5"/>
    <property type="match status" value="1"/>
</dbReference>
<dbReference type="RefSeq" id="WP_281884859.1">
    <property type="nucleotide sequence ID" value="NZ_BSDP01000001.1"/>
</dbReference>
<dbReference type="CDD" id="cd02440">
    <property type="entry name" value="AdoMet_MTases"/>
    <property type="match status" value="1"/>
</dbReference>
<dbReference type="SUPFAM" id="SSF53335">
    <property type="entry name" value="S-adenosyl-L-methionine-dependent methyltransferases"/>
    <property type="match status" value="1"/>
</dbReference>
<dbReference type="Proteomes" id="UP001144396">
    <property type="component" value="Unassembled WGS sequence"/>
</dbReference>
<comment type="caution">
    <text evidence="2">The sequence shown here is derived from an EMBL/GenBank/DDBJ whole genome shotgun (WGS) entry which is preliminary data.</text>
</comment>
<evidence type="ECO:0000313" key="3">
    <source>
        <dbReference type="Proteomes" id="UP001144396"/>
    </source>
</evidence>
<dbReference type="Gene3D" id="3.40.50.150">
    <property type="entry name" value="Vaccinia Virus protein VP39"/>
    <property type="match status" value="1"/>
</dbReference>
<evidence type="ECO:0008006" key="4">
    <source>
        <dbReference type="Google" id="ProtNLM"/>
    </source>
</evidence>
<dbReference type="InterPro" id="IPR029063">
    <property type="entry name" value="SAM-dependent_MTases_sf"/>
</dbReference>
<dbReference type="EMBL" id="BSDP01000001">
    <property type="protein sequence ID" value="GLI27931.1"/>
    <property type="molecule type" value="Genomic_DNA"/>
</dbReference>
<protein>
    <recommendedName>
        <fullName evidence="4">Spermine synthase</fullName>
    </recommendedName>
</protein>
<dbReference type="PANTHER" id="PTHR43317">
    <property type="entry name" value="THERMOSPERMINE SYNTHASE ACAULIS5"/>
    <property type="match status" value="1"/>
</dbReference>
<sequence length="252" mass="26438">MNRSRVRVEPSPVFAGALELIVDDRPQSVVDPSRPVRLHYDYAHRVGAVLAVARPPGEPMRVLHVGGGAMTLARHVAATRPGSRQVVIEADPEVVRAVDERMPLDAATARSVRVRVGDAAEVLPTLAGPYDVAIVDAYVGLEAPGFADSADWYRRVRGLVPGGIVIANVVDEGDLRRVRAVAAVLAEVFGDLLALGPSDLLAGERGGNVVLVGGGGARMAGRLDALRQAGPHPAFVFGPDEVRDRLGAGPLG</sequence>
<gene>
    <name evidence="2" type="ORF">ARHIZOSPH14_21730</name>
</gene>
<evidence type="ECO:0000313" key="2">
    <source>
        <dbReference type="EMBL" id="GLI27931.1"/>
    </source>
</evidence>
<reference evidence="2" key="1">
    <citation type="submission" date="2022-12" db="EMBL/GenBank/DDBJ databases">
        <title>Reference genome sequencing for broad-spectrum identification of bacterial and archaeal isolates by mass spectrometry.</title>
        <authorList>
            <person name="Sekiguchi Y."/>
            <person name="Tourlousse D.M."/>
        </authorList>
    </citation>
    <scope>NUCLEOTIDE SEQUENCE</scope>
    <source>
        <strain evidence="2">14</strain>
    </source>
</reference>
<dbReference type="Pfam" id="PF01564">
    <property type="entry name" value="Spermine_synth"/>
    <property type="match status" value="1"/>
</dbReference>
<evidence type="ECO:0000256" key="1">
    <source>
        <dbReference type="ARBA" id="ARBA00023115"/>
    </source>
</evidence>
<organism evidence="2 3">
    <name type="scientific">Agromyces rhizosphaerae</name>
    <dbReference type="NCBI Taxonomy" id="88374"/>
    <lineage>
        <taxon>Bacteria</taxon>
        <taxon>Bacillati</taxon>
        <taxon>Actinomycetota</taxon>
        <taxon>Actinomycetes</taxon>
        <taxon>Micrococcales</taxon>
        <taxon>Microbacteriaceae</taxon>
        <taxon>Agromyces</taxon>
    </lineage>
</organism>
<proteinExistence type="predicted"/>
<keyword evidence="1" id="KW-0620">Polyamine biosynthesis</keyword>
<name>A0A9W6FPV8_9MICO</name>